<dbReference type="Proteomes" id="UP000824881">
    <property type="component" value="Unassembled WGS sequence"/>
</dbReference>
<dbReference type="EMBL" id="WQMT02000001">
    <property type="protein sequence ID" value="KAG9227710.1"/>
    <property type="molecule type" value="Genomic_DNA"/>
</dbReference>
<reference evidence="1 2" key="1">
    <citation type="journal article" date="2021" name="Appl. Environ. Microbiol.">
        <title>Genetic linkage and physical mapping for an oyster mushroom Pleurotus cornucopiae and QTL analysis for the trait cap color.</title>
        <authorList>
            <person name="Zhang Y."/>
            <person name="Gao W."/>
            <person name="Sonnenberg A."/>
            <person name="Chen Q."/>
            <person name="Zhang J."/>
            <person name="Huang C."/>
        </authorList>
    </citation>
    <scope>NUCLEOTIDE SEQUENCE [LARGE SCALE GENOMIC DNA]</scope>
    <source>
        <strain evidence="1">CCMSSC00406</strain>
    </source>
</reference>
<protein>
    <submittedName>
        <fullName evidence="1">Uncharacterized protein</fullName>
    </submittedName>
</protein>
<accession>A0ACB7JBR7</accession>
<keyword evidence="2" id="KW-1185">Reference proteome</keyword>
<sequence length="1733" mass="187285">MDSSRPSTAGEKSTLAANDSPKGFFSRRKKPQQQPELVEKEKPDPDAAEVTVKAEEEVPPVSFTQLFRYATTFELSLNAIGLVTASAAGAAQPLMSLLFGNLVQAFVVFTSAVIGSQQGDAEATAQIPQAAADFRRSAANNASYLVYIGLGMFVCTYVYMFTWVYTGEINAKRIRERYLKAVLRQDIAWFDNTGAGEVATRIQTDTHLVQQGISEKVAISLNFMAAFITGFILAYARCWRLALALSSILPCIAIAGGVMNKFMSKYMQESLKHVADGGNLAEEVISTIRTAQAFGSQKTLSALYDGHVEQSQMVDYKSSVVNGAGLSVFFFVIYGSYGLAFSFGTTLINSGHATAGEVINTFLAILIGSFSLALLAPEVQAITNGRGAAAKLYATIDRIPDIDSASTEGLRPTDVQGEIVFEHVNFNYPSRPSVPIVQDLSISFRAGKTAALVGASGSGKSTVISLVERFYDPLSGVVKLDGVNVKDLNLKWLRSQIGLVSQEPTLFATTIRGNVAHGLVNTPFEHASEEEIFKLVKEACVKANADGFISKLPLGYDTLVGERGFLLSGGQKQRIAIARAIVSDPRILLLDEATSALDTQSEGIVQDALDKASAGRTTITIAHRLSTIKNADIIYVMGGGVVLEKGTHDELLSADGAYAKLVHAQKLREHTESSDGDSDTADGSEPEDMEKQAREEVPLGRKNTGHSLASELIEKKLQSKAGKSDEDLSLYTLFYRMALLNREGWRRYIVGIIAAILTGLVWPAFGIVYAKGINGFSMIEKSERRFAGDRNALWLFLIAIISTAAIGIQNYMFSAAAATLTAKLRKLSFKAILRQDIEFFDQEEHSTGSLTSTLSDNPQKVNGLAGITLGAIIQSIATLVGGSVVGLAFGWKLALVGIACTPLLVSAGYIRLRVVVLKDQQNKLAHESSAQLACEAAGSIRTVASLTREDQCIEQYSLSLEEPLRRSNKTALWSNGLYALSQSMVFFVIALVFWYGSRLVASQEYSTFQFFVCLMSTTFGAMQAGNVFSFVPDVSSARGAGSDIIKLIDSTPEIDAESTEGKMIDKTQTRGRIHFDDIHFRYPTRPGVRVLRGLSLTVEPGTYVALVGASGCGKSTTIQLIERFYDPLAGKIYLDGENISDLNIADYRQQIALVSQEPTLYAGTVRFNILLGAIKPESEVTQKELEDACRNANILEFIQSLPDGFDTQVGGKGSQLSGGQKQRIAIARALLRNPKVLLLDEATSALDSNSEKIVQAALDQAAKGRTTIAIAHRLSTIQNADCIYFIKEGRVSEFGTHDQLLGKKGDYYDCAHCPGSSNPACLYLSAQPSTLSAPNLISPMSVSLNPSTSLGFKRPFDNVVKQSLRISNHNALPVAFKVKTTAPKVCSHSSIALHRSDGEVSSTIAFVRILAGWSPGRRLKSQVTRQWLASSQSLNDGSPVMLQAMKDEPPLSVKCKDKFLIQSTAITPEKASLPLQEIWNGEGGEEAKVHQQKLRVVYLPPEGQIDEEEEEAGQPIKPRLAESHYATVPHPNGEVHPPIPEFSKPDPVPEPGPVAFEPTPPSHHESRAPTPPVDPEYVRVPEGVDDDAHLDGPGFVSINSPDIKQPAPLVYSPSPVAVPRALPDPVAPVAPTPAPAPAPVESPLNIELQIKFEEAQAEIERLRNLLTAASVAAPTEQTEIRHRRRSYSDAGSDSGSTAIGTYIDDGYAPQDGVPLQVVVIIALGVFVTTYLFF</sequence>
<gene>
    <name evidence="1" type="ORF">CCMSSC00406_0000644</name>
</gene>
<comment type="caution">
    <text evidence="1">The sequence shown here is derived from an EMBL/GenBank/DDBJ whole genome shotgun (WGS) entry which is preliminary data.</text>
</comment>
<evidence type="ECO:0000313" key="2">
    <source>
        <dbReference type="Proteomes" id="UP000824881"/>
    </source>
</evidence>
<organism evidence="1 2">
    <name type="scientific">Pleurotus cornucopiae</name>
    <name type="common">Cornucopia mushroom</name>
    <dbReference type="NCBI Taxonomy" id="5321"/>
    <lineage>
        <taxon>Eukaryota</taxon>
        <taxon>Fungi</taxon>
        <taxon>Dikarya</taxon>
        <taxon>Basidiomycota</taxon>
        <taxon>Agaricomycotina</taxon>
        <taxon>Agaricomycetes</taxon>
        <taxon>Agaricomycetidae</taxon>
        <taxon>Agaricales</taxon>
        <taxon>Pleurotineae</taxon>
        <taxon>Pleurotaceae</taxon>
        <taxon>Pleurotus</taxon>
    </lineage>
</organism>
<name>A0ACB7JBR7_PLECO</name>
<proteinExistence type="predicted"/>
<evidence type="ECO:0000313" key="1">
    <source>
        <dbReference type="EMBL" id="KAG9227710.1"/>
    </source>
</evidence>